<gene>
    <name evidence="2" type="ORF">EZS28_002018</name>
</gene>
<dbReference type="Proteomes" id="UP000324800">
    <property type="component" value="Unassembled WGS sequence"/>
</dbReference>
<protein>
    <submittedName>
        <fullName evidence="2">Uncharacterized protein</fullName>
    </submittedName>
</protein>
<accession>A0A5J4X5J2</accession>
<evidence type="ECO:0000313" key="3">
    <source>
        <dbReference type="Proteomes" id="UP000324800"/>
    </source>
</evidence>
<dbReference type="AlphaFoldDB" id="A0A5J4X5J2"/>
<sequence length="125" mass="14767">MEADKPLFQMRDANARQIEQKRRESNMSKDTMNKLEKDALQNEVQASEIPIRMQKAYDELKKKLIEEKNNANQNWSKILPRVRSSSSLYSQDNSFYTLTSYSNYNLNIIPNQNQLDSQNAKDLFW</sequence>
<dbReference type="EMBL" id="SNRW01000231">
    <property type="protein sequence ID" value="KAA6402458.1"/>
    <property type="molecule type" value="Genomic_DNA"/>
</dbReference>
<proteinExistence type="predicted"/>
<evidence type="ECO:0000256" key="1">
    <source>
        <dbReference type="SAM" id="MobiDB-lite"/>
    </source>
</evidence>
<reference evidence="2 3" key="1">
    <citation type="submission" date="2019-03" db="EMBL/GenBank/DDBJ databases">
        <title>Single cell metagenomics reveals metabolic interactions within the superorganism composed of flagellate Streblomastix strix and complex community of Bacteroidetes bacteria on its surface.</title>
        <authorList>
            <person name="Treitli S.C."/>
            <person name="Kolisko M."/>
            <person name="Husnik F."/>
            <person name="Keeling P."/>
            <person name="Hampl V."/>
        </authorList>
    </citation>
    <scope>NUCLEOTIDE SEQUENCE [LARGE SCALE GENOMIC DNA]</scope>
    <source>
        <strain evidence="2">ST1C</strain>
    </source>
</reference>
<evidence type="ECO:0000313" key="2">
    <source>
        <dbReference type="EMBL" id="KAA6402458.1"/>
    </source>
</evidence>
<organism evidence="2 3">
    <name type="scientific">Streblomastix strix</name>
    <dbReference type="NCBI Taxonomy" id="222440"/>
    <lineage>
        <taxon>Eukaryota</taxon>
        <taxon>Metamonada</taxon>
        <taxon>Preaxostyla</taxon>
        <taxon>Oxymonadida</taxon>
        <taxon>Streblomastigidae</taxon>
        <taxon>Streblomastix</taxon>
    </lineage>
</organism>
<comment type="caution">
    <text evidence="2">The sequence shown here is derived from an EMBL/GenBank/DDBJ whole genome shotgun (WGS) entry which is preliminary data.</text>
</comment>
<feature type="region of interest" description="Disordered" evidence="1">
    <location>
        <begin position="1"/>
        <end position="32"/>
    </location>
</feature>
<feature type="compositionally biased region" description="Basic and acidic residues" evidence="1">
    <location>
        <begin position="18"/>
        <end position="32"/>
    </location>
</feature>
<name>A0A5J4X5J2_9EUKA</name>